<reference evidence="8" key="1">
    <citation type="submission" date="2023-07" db="EMBL/GenBank/DDBJ databases">
        <title>Murine gut Bacillus species.</title>
        <authorList>
            <person name="Gutman E."/>
            <person name="Hashuel R."/>
            <person name="Litvak Y."/>
        </authorList>
    </citation>
    <scope>NUCLEOTIDE SEQUENCE</scope>
    <source>
        <strain evidence="8">RU283</strain>
    </source>
</reference>
<dbReference type="GO" id="GO:0005987">
    <property type="term" value="P:sucrose catabolic process"/>
    <property type="evidence" value="ECO:0007669"/>
    <property type="project" value="TreeGrafter"/>
</dbReference>
<evidence type="ECO:0000256" key="1">
    <source>
        <dbReference type="ARBA" id="ARBA00009902"/>
    </source>
</evidence>
<name>A0AA90NUN2_9BACI</name>
<feature type="domain" description="Glycosyl hydrolase family 32 C-terminal" evidence="7">
    <location>
        <begin position="204"/>
        <end position="351"/>
    </location>
</feature>
<evidence type="ECO:0000256" key="3">
    <source>
        <dbReference type="ARBA" id="ARBA00023295"/>
    </source>
</evidence>
<dbReference type="InterPro" id="IPR013148">
    <property type="entry name" value="Glyco_hydro_32_N"/>
</dbReference>
<feature type="domain" description="3-keto-alpha-glucoside-1,2-lyase/3-keto-2-hydroxy-glucal hydratase" evidence="6">
    <location>
        <begin position="365"/>
        <end position="514"/>
    </location>
</feature>
<keyword evidence="2 4" id="KW-0378">Hydrolase</keyword>
<dbReference type="SMART" id="SM00640">
    <property type="entry name" value="Glyco_32"/>
    <property type="match status" value="1"/>
</dbReference>
<comment type="similarity">
    <text evidence="1 4">Belongs to the glycosyl hydrolase 32 family.</text>
</comment>
<proteinExistence type="inferred from homology"/>
<evidence type="ECO:0000259" key="7">
    <source>
        <dbReference type="Pfam" id="PF08244"/>
    </source>
</evidence>
<evidence type="ECO:0000259" key="5">
    <source>
        <dbReference type="Pfam" id="PF00251"/>
    </source>
</evidence>
<dbReference type="GO" id="GO:0004575">
    <property type="term" value="F:sucrose alpha-glucosidase activity"/>
    <property type="evidence" value="ECO:0007669"/>
    <property type="project" value="TreeGrafter"/>
</dbReference>
<dbReference type="PANTHER" id="PTHR42800">
    <property type="entry name" value="EXOINULINASE INUD (AFU_ORTHOLOGUE AFUA_5G00480)"/>
    <property type="match status" value="1"/>
</dbReference>
<evidence type="ECO:0000259" key="6">
    <source>
        <dbReference type="Pfam" id="PF06439"/>
    </source>
</evidence>
<dbReference type="Pfam" id="PF06439">
    <property type="entry name" value="3keto-disac_hyd"/>
    <property type="match status" value="1"/>
</dbReference>
<dbReference type="InterPro" id="IPR010496">
    <property type="entry name" value="AL/BT2_dom"/>
</dbReference>
<comment type="caution">
    <text evidence="8">The sequence shown here is derived from an EMBL/GenBank/DDBJ whole genome shotgun (WGS) entry which is preliminary data.</text>
</comment>
<evidence type="ECO:0000313" key="8">
    <source>
        <dbReference type="EMBL" id="MDP1420206.1"/>
    </source>
</evidence>
<dbReference type="Pfam" id="PF08244">
    <property type="entry name" value="Glyco_hydro_32C"/>
    <property type="match status" value="1"/>
</dbReference>
<dbReference type="SUPFAM" id="SSF75005">
    <property type="entry name" value="Arabinanase/levansucrase/invertase"/>
    <property type="match status" value="1"/>
</dbReference>
<feature type="domain" description="Glycosyl hydrolase family 32 N-terminal" evidence="5">
    <location>
        <begin position="51"/>
        <end position="198"/>
    </location>
</feature>
<gene>
    <name evidence="8" type="ORF">Q8G35_17870</name>
</gene>
<evidence type="ECO:0000256" key="2">
    <source>
        <dbReference type="ARBA" id="ARBA00022801"/>
    </source>
</evidence>
<organism evidence="8 9">
    <name type="scientific">Peribacillus simplex</name>
    <dbReference type="NCBI Taxonomy" id="1478"/>
    <lineage>
        <taxon>Bacteria</taxon>
        <taxon>Bacillati</taxon>
        <taxon>Bacillota</taxon>
        <taxon>Bacilli</taxon>
        <taxon>Bacillales</taxon>
        <taxon>Bacillaceae</taxon>
        <taxon>Peribacillus</taxon>
    </lineage>
</organism>
<accession>A0AA90NUN2</accession>
<dbReference type="SUPFAM" id="SSF49899">
    <property type="entry name" value="Concanavalin A-like lectins/glucanases"/>
    <property type="match status" value="1"/>
</dbReference>
<dbReference type="EMBL" id="JAUUTP010000020">
    <property type="protein sequence ID" value="MDP1420206.1"/>
    <property type="molecule type" value="Genomic_DNA"/>
</dbReference>
<dbReference type="Pfam" id="PF00251">
    <property type="entry name" value="Glyco_hydro_32N"/>
    <property type="match status" value="1"/>
</dbReference>
<dbReference type="GO" id="GO:0005737">
    <property type="term" value="C:cytoplasm"/>
    <property type="evidence" value="ECO:0007669"/>
    <property type="project" value="TreeGrafter"/>
</dbReference>
<dbReference type="InterPro" id="IPR013320">
    <property type="entry name" value="ConA-like_dom_sf"/>
</dbReference>
<dbReference type="PANTHER" id="PTHR42800:SF1">
    <property type="entry name" value="EXOINULINASE INUD (AFU_ORTHOLOGUE AFUA_5G00480)"/>
    <property type="match status" value="1"/>
</dbReference>
<dbReference type="AlphaFoldDB" id="A0AA90NUN2"/>
<protein>
    <submittedName>
        <fullName evidence="8">GH32 C-terminal domain-containing protein</fullName>
    </submittedName>
</protein>
<dbReference type="Gene3D" id="2.115.10.20">
    <property type="entry name" value="Glycosyl hydrolase domain, family 43"/>
    <property type="match status" value="1"/>
</dbReference>
<dbReference type="InterPro" id="IPR023296">
    <property type="entry name" value="Glyco_hydro_beta-prop_sf"/>
</dbReference>
<dbReference type="InterPro" id="IPR013189">
    <property type="entry name" value="Glyco_hydro_32_C"/>
</dbReference>
<dbReference type="Gene3D" id="2.60.120.560">
    <property type="entry name" value="Exo-inulinase, domain 1"/>
    <property type="match status" value="2"/>
</dbReference>
<sequence>MKVVDNKTGGWGHINVDDFHVYNQGSLPIVVDNDPTKADTPFVGKKKGLIKEWDFINGEWTEGTQGSYSGVWECPELIQVPVEGKSNKKKWVLSVSINDGAAAGGSGMQYFVGDFDGKKFTNNNSSDKVLWTDYGADFYAGVTWNNTGNKGKPLWLGWMSNWQYANDTPTSPWRSSTTVPRELSLVQTEKGLQLKQTPVQQLITLRDKAFKLSNQSIIPGKNLLKNVKGDTLEIEAELSANKASEVGFKVRNGNGQYTTIGYNPSNETVFIDRTHSGYDFGPNVKKIHEAPVQNTNGKVKLKFLLDRSSIEVFVNEGKQVLTDQIFSSPENQGVELYSLGGTAHLESLEMYTLKSIWGISPIVSNLSGWTTINGEWGDTREGKQGRSDSDSFIVASQTASDFTYKTEVKVLNEGAGALLFRADEKAENGYIATVDVRNDILKLFKIVDGKIEVLQEEHMVLNPNQTYKLKVTAKGSLIQTYLDDNLILEKSDTTFNNGRVGLNVWNSTTVFNHLSLETQNKK</sequence>
<dbReference type="InterPro" id="IPR001362">
    <property type="entry name" value="Glyco_hydro_32"/>
</dbReference>
<evidence type="ECO:0000313" key="9">
    <source>
        <dbReference type="Proteomes" id="UP001178277"/>
    </source>
</evidence>
<keyword evidence="3 4" id="KW-0326">Glycosidase</keyword>
<evidence type="ECO:0000256" key="4">
    <source>
        <dbReference type="RuleBase" id="RU362110"/>
    </source>
</evidence>
<dbReference type="Proteomes" id="UP001178277">
    <property type="component" value="Unassembled WGS sequence"/>
</dbReference>